<gene>
    <name evidence="10" type="ORF">C1SCF055_LOCUS38361</name>
</gene>
<dbReference type="Gene3D" id="1.25.40.10">
    <property type="entry name" value="Tetratricopeptide repeat domain"/>
    <property type="match status" value="1"/>
</dbReference>
<comment type="caution">
    <text evidence="10">The sequence shown here is derived from an EMBL/GenBank/DDBJ whole genome shotgun (WGS) entry which is preliminary data.</text>
</comment>
<feature type="domain" description="Protein kinase" evidence="9">
    <location>
        <begin position="16"/>
        <end position="320"/>
    </location>
</feature>
<dbReference type="PROSITE" id="PS50011">
    <property type="entry name" value="PROTEIN_KINASE_DOM"/>
    <property type="match status" value="1"/>
</dbReference>
<evidence type="ECO:0000313" key="11">
    <source>
        <dbReference type="EMBL" id="CAL1166760.1"/>
    </source>
</evidence>
<protein>
    <recommendedName>
        <fullName evidence="9">Protein kinase domain-containing protein</fullName>
    </recommendedName>
</protein>
<keyword evidence="6 7" id="KW-0067">ATP-binding</keyword>
<dbReference type="PANTHER" id="PTHR24346">
    <property type="entry name" value="MAP/MICROTUBULE AFFINITY-REGULATING KINASE"/>
    <property type="match status" value="1"/>
</dbReference>
<comment type="subunit">
    <text evidence="1">Monomer.</text>
</comment>
<accession>A0A9P1DND0</accession>
<dbReference type="GO" id="GO:0005737">
    <property type="term" value="C:cytoplasm"/>
    <property type="evidence" value="ECO:0007669"/>
    <property type="project" value="TreeGrafter"/>
</dbReference>
<keyword evidence="5 12" id="KW-0418">Kinase</keyword>
<evidence type="ECO:0000256" key="2">
    <source>
        <dbReference type="ARBA" id="ARBA00022527"/>
    </source>
</evidence>
<dbReference type="GO" id="GO:0035556">
    <property type="term" value="P:intracellular signal transduction"/>
    <property type="evidence" value="ECO:0007669"/>
    <property type="project" value="TreeGrafter"/>
</dbReference>
<keyword evidence="2" id="KW-0723">Serine/threonine-protein kinase</keyword>
<dbReference type="PANTHER" id="PTHR24346:SF82">
    <property type="entry name" value="KP78A-RELATED"/>
    <property type="match status" value="1"/>
</dbReference>
<name>A0A9P1DND0_9DINO</name>
<evidence type="ECO:0000256" key="8">
    <source>
        <dbReference type="SAM" id="MobiDB-lite"/>
    </source>
</evidence>
<dbReference type="Pfam" id="PF14559">
    <property type="entry name" value="TPR_19"/>
    <property type="match status" value="1"/>
</dbReference>
<dbReference type="InterPro" id="IPR000719">
    <property type="entry name" value="Prot_kinase_dom"/>
</dbReference>
<dbReference type="InterPro" id="IPR017441">
    <property type="entry name" value="Protein_kinase_ATP_BS"/>
</dbReference>
<dbReference type="Pfam" id="PF00069">
    <property type="entry name" value="Pkinase"/>
    <property type="match status" value="1"/>
</dbReference>
<dbReference type="InterPro" id="IPR011009">
    <property type="entry name" value="Kinase-like_dom_sf"/>
</dbReference>
<keyword evidence="13" id="KW-1185">Reference proteome</keyword>
<dbReference type="SMART" id="SM00028">
    <property type="entry name" value="TPR"/>
    <property type="match status" value="3"/>
</dbReference>
<dbReference type="EMBL" id="CAMXCT010005835">
    <property type="protein sequence ID" value="CAI4013385.1"/>
    <property type="molecule type" value="Genomic_DNA"/>
</dbReference>
<dbReference type="Gene3D" id="1.10.510.10">
    <property type="entry name" value="Transferase(Phosphotransferase) domain 1"/>
    <property type="match status" value="2"/>
</dbReference>
<evidence type="ECO:0000256" key="4">
    <source>
        <dbReference type="ARBA" id="ARBA00022741"/>
    </source>
</evidence>
<dbReference type="EMBL" id="CAMXCT030005835">
    <property type="protein sequence ID" value="CAL4800697.1"/>
    <property type="molecule type" value="Genomic_DNA"/>
</dbReference>
<dbReference type="AlphaFoldDB" id="A0A9P1DND0"/>
<dbReference type="InterPro" id="IPR019734">
    <property type="entry name" value="TPR_rpt"/>
</dbReference>
<dbReference type="EMBL" id="CAMXCT020005835">
    <property type="protein sequence ID" value="CAL1166760.1"/>
    <property type="molecule type" value="Genomic_DNA"/>
</dbReference>
<feature type="compositionally biased region" description="Basic and acidic residues" evidence="8">
    <location>
        <begin position="193"/>
        <end position="209"/>
    </location>
</feature>
<feature type="compositionally biased region" description="Basic and acidic residues" evidence="8">
    <location>
        <begin position="497"/>
        <end position="507"/>
    </location>
</feature>
<dbReference type="GO" id="GO:0005524">
    <property type="term" value="F:ATP binding"/>
    <property type="evidence" value="ECO:0007669"/>
    <property type="project" value="UniProtKB-UniRule"/>
</dbReference>
<evidence type="ECO:0000313" key="13">
    <source>
        <dbReference type="Proteomes" id="UP001152797"/>
    </source>
</evidence>
<keyword evidence="3" id="KW-0808">Transferase</keyword>
<evidence type="ECO:0000256" key="7">
    <source>
        <dbReference type="PROSITE-ProRule" id="PRU10141"/>
    </source>
</evidence>
<dbReference type="FunFam" id="1.10.510.10:FF:000571">
    <property type="entry name" value="Maternal embryonic leucine zipper kinase"/>
    <property type="match status" value="1"/>
</dbReference>
<dbReference type="FunFam" id="3.30.200.20:FF:000003">
    <property type="entry name" value="Non-specific serine/threonine protein kinase"/>
    <property type="match status" value="1"/>
</dbReference>
<evidence type="ECO:0000256" key="5">
    <source>
        <dbReference type="ARBA" id="ARBA00022777"/>
    </source>
</evidence>
<dbReference type="SUPFAM" id="SSF56112">
    <property type="entry name" value="Protein kinase-like (PK-like)"/>
    <property type="match status" value="1"/>
</dbReference>
<evidence type="ECO:0000259" key="9">
    <source>
        <dbReference type="PROSITE" id="PS50011"/>
    </source>
</evidence>
<dbReference type="GO" id="GO:0004674">
    <property type="term" value="F:protein serine/threonine kinase activity"/>
    <property type="evidence" value="ECO:0007669"/>
    <property type="project" value="UniProtKB-KW"/>
</dbReference>
<feature type="region of interest" description="Disordered" evidence="8">
    <location>
        <begin position="186"/>
        <end position="217"/>
    </location>
</feature>
<reference evidence="11" key="2">
    <citation type="submission" date="2024-04" db="EMBL/GenBank/DDBJ databases">
        <authorList>
            <person name="Chen Y."/>
            <person name="Shah S."/>
            <person name="Dougan E. K."/>
            <person name="Thang M."/>
            <person name="Chan C."/>
        </authorList>
    </citation>
    <scope>NUCLEOTIDE SEQUENCE [LARGE SCALE GENOMIC DNA]</scope>
</reference>
<proteinExistence type="predicted"/>
<evidence type="ECO:0000256" key="6">
    <source>
        <dbReference type="ARBA" id="ARBA00022840"/>
    </source>
</evidence>
<dbReference type="PROSITE" id="PS00107">
    <property type="entry name" value="PROTEIN_KINASE_ATP"/>
    <property type="match status" value="1"/>
</dbReference>
<evidence type="ECO:0000256" key="1">
    <source>
        <dbReference type="ARBA" id="ARBA00011245"/>
    </source>
</evidence>
<organism evidence="10">
    <name type="scientific">Cladocopium goreaui</name>
    <dbReference type="NCBI Taxonomy" id="2562237"/>
    <lineage>
        <taxon>Eukaryota</taxon>
        <taxon>Sar</taxon>
        <taxon>Alveolata</taxon>
        <taxon>Dinophyceae</taxon>
        <taxon>Suessiales</taxon>
        <taxon>Symbiodiniaceae</taxon>
        <taxon>Cladocopium</taxon>
    </lineage>
</organism>
<dbReference type="SUPFAM" id="SSF48452">
    <property type="entry name" value="TPR-like"/>
    <property type="match status" value="1"/>
</dbReference>
<evidence type="ECO:0000256" key="3">
    <source>
        <dbReference type="ARBA" id="ARBA00022679"/>
    </source>
</evidence>
<evidence type="ECO:0000313" key="10">
    <source>
        <dbReference type="EMBL" id="CAI4013385.1"/>
    </source>
</evidence>
<reference evidence="10" key="1">
    <citation type="submission" date="2022-10" db="EMBL/GenBank/DDBJ databases">
        <authorList>
            <person name="Chen Y."/>
            <person name="Dougan E. K."/>
            <person name="Chan C."/>
            <person name="Rhodes N."/>
            <person name="Thang M."/>
        </authorList>
    </citation>
    <scope>NUCLEOTIDE SEQUENCE</scope>
</reference>
<dbReference type="Proteomes" id="UP001152797">
    <property type="component" value="Unassembled WGS sequence"/>
</dbReference>
<dbReference type="OrthoDB" id="193931at2759"/>
<keyword evidence="4 7" id="KW-0547">Nucleotide-binding</keyword>
<feature type="binding site" evidence="7">
    <location>
        <position position="45"/>
    </location>
    <ligand>
        <name>ATP</name>
        <dbReference type="ChEBI" id="CHEBI:30616"/>
    </ligand>
</feature>
<evidence type="ECO:0000313" key="12">
    <source>
        <dbReference type="EMBL" id="CAL4800697.1"/>
    </source>
</evidence>
<sequence length="526" mass="59091">MSQPDSRARAKSIGHYILGKTIGEGTFGKVKLGTHILTSERVAVKILEKERIVEVADVERVAREVHILKLIRHPHIVQLYEIIETRRQLYLIMEYASGGELFDYIVTKGRVPELEACRFFHQIIAGLEKDQNTSALYKKILAADYKTPKFISEAVRDLIARLLTTDPTRRYNVPDVRAHPWYCQIPEASTPVPDDRVEQGEKQEHKLEEVPGEDGAETEEAAELKKQGNAAYAQNDIEEAVRLWNRAIRKHVQELSDGKSCDEEATMLEKSIYLNLAQGYLKLGDGERALRACKVVLYTDQQNAKARYRAAEACAQLERFDEAEQLLSQLELPEASKLLQRIQAKRQAQAAKDSKQEAAARKKLAAKMSAGLAGFSEDKPEPVPQEALRAPMADLGTVSNMTDVSVEAAEAAKNRLARLEAAAAGERPLPEPTYTDFESFRAKAMKRSQTYTMAAERSRKQTEASQRSVRLDWLRQGHTGHLEDFTSVLEEELHDIQAQEAEQKQAECDDLVGTGSADMDDMDEMD</sequence>
<feature type="region of interest" description="Disordered" evidence="8">
    <location>
        <begin position="497"/>
        <end position="526"/>
    </location>
</feature>
<dbReference type="InterPro" id="IPR011990">
    <property type="entry name" value="TPR-like_helical_dom_sf"/>
</dbReference>